<reference evidence="1" key="1">
    <citation type="submission" date="2006-07" db="EMBL/GenBank/DDBJ databases">
        <title>Large-scale analysis of RIKEN Arabidopsis full-length (RAFL) cDNAs.</title>
        <authorList>
            <person name="Totoki Y."/>
            <person name="Seki M."/>
            <person name="Ishida J."/>
            <person name="Nakajima M."/>
            <person name="Enju A."/>
            <person name="Morosawa T."/>
            <person name="Kamiya A."/>
            <person name="Narusaka M."/>
            <person name="Shin-i T."/>
            <person name="Nakagawa M."/>
            <person name="Sakamoto N."/>
            <person name="Oishi K."/>
            <person name="Kohara Y."/>
            <person name="Kobayashi M."/>
            <person name="Toyoda A."/>
            <person name="Sakaki Y."/>
            <person name="Sakurai T."/>
            <person name="Iida K."/>
            <person name="Akiyama K."/>
            <person name="Satou M."/>
            <person name="Toyoda T."/>
            <person name="Konagaya A."/>
            <person name="Carninci P."/>
            <person name="Kawai J."/>
            <person name="Hayashizaki Y."/>
            <person name="Shinozaki K."/>
        </authorList>
    </citation>
    <scope>NUCLEOTIDE SEQUENCE</scope>
</reference>
<proteinExistence type="evidence at transcript level"/>
<name>Q0WNI0_ARATH</name>
<evidence type="ECO:0000313" key="1">
    <source>
        <dbReference type="EMBL" id="BAF01319.1"/>
    </source>
</evidence>
<protein>
    <submittedName>
        <fullName evidence="1">Uncharacterized protein</fullName>
    </submittedName>
</protein>
<accession>Q0WNI0</accession>
<dbReference type="EMBL" id="AK229461">
    <property type="protein sequence ID" value="BAF01319.1"/>
    <property type="molecule type" value="mRNA"/>
</dbReference>
<organism evidence="1">
    <name type="scientific">Arabidopsis thaliana</name>
    <name type="common">Mouse-ear cress</name>
    <dbReference type="NCBI Taxonomy" id="3702"/>
    <lineage>
        <taxon>Eukaryota</taxon>
        <taxon>Viridiplantae</taxon>
        <taxon>Streptophyta</taxon>
        <taxon>Embryophyta</taxon>
        <taxon>Tracheophyta</taxon>
        <taxon>Spermatophyta</taxon>
        <taxon>Magnoliopsida</taxon>
        <taxon>eudicotyledons</taxon>
        <taxon>Gunneridae</taxon>
        <taxon>Pentapetalae</taxon>
        <taxon>rosids</taxon>
        <taxon>malvids</taxon>
        <taxon>Brassicales</taxon>
        <taxon>Brassicaceae</taxon>
        <taxon>Camelineae</taxon>
        <taxon>Arabidopsis</taxon>
    </lineage>
</organism>
<sequence>METLGLNLHEINTKLAGFVIKHDLFYLKETKLLAGHANLVDCEGSKERLVQKREINDRKCSLAGA</sequence>
<dbReference type="AlphaFoldDB" id="Q0WNI0"/>